<sequence>MTDPERWTEWNLRRASVVRIYECGERMVVLSPEGDGHALAGDSAALAGAVLAFLEAPHTGAEVLAHVESLAGAPIERPAVIGELLGLLLRARALEAAPTAGLARPTRAAGPRVVLGLTGAAATMHAPALIQRLQARGFEVRTAVTDSALRFVRAEALEALTHAPVVSAIWPESQVLRVPHIELAQWADAVLVCPAAATTIARLAAGDHASVVAAIALATRAPVLVVPSMNPAMYAEAAVQRNLARLVEDGLHVAHPARALEIADPPATRTPMLGGAPPPEVVVQLLEAIVRERASATLSQAPRGAEGWDRLYRTHAAAELPWQREEADPDLLAALEHEGASGLAVLEVGAGLGALATAIAARGHTVVATDISAAALEQARARAPESRAIWLCDDITETRLRGRFDAAVDRACLHLLAGAEAERHAAAMARLIRPGGALIVKTLAEAAAGVTPYAREAIAALFAPAFALEREAASTLPGPTASPAARLFVLRRAGG</sequence>
<dbReference type="GO" id="GO:0008168">
    <property type="term" value="F:methyltransferase activity"/>
    <property type="evidence" value="ECO:0007669"/>
    <property type="project" value="UniProtKB-KW"/>
</dbReference>
<dbReference type="SUPFAM" id="SSF52507">
    <property type="entry name" value="Homo-oligomeric flavin-containing Cys decarboxylases, HFCD"/>
    <property type="match status" value="1"/>
</dbReference>
<keyword evidence="3" id="KW-0808">Transferase</keyword>
<dbReference type="Gene3D" id="3.40.50.150">
    <property type="entry name" value="Vaccinia Virus protein VP39"/>
    <property type="match status" value="1"/>
</dbReference>
<dbReference type="GO" id="GO:0010181">
    <property type="term" value="F:FMN binding"/>
    <property type="evidence" value="ECO:0007669"/>
    <property type="project" value="TreeGrafter"/>
</dbReference>
<dbReference type="OrthoDB" id="9802554at2"/>
<evidence type="ECO:0000313" key="3">
    <source>
        <dbReference type="EMBL" id="SFE95103.1"/>
    </source>
</evidence>
<dbReference type="STRING" id="54.SAMN02745121_06217"/>
<dbReference type="PANTHER" id="PTHR14359">
    <property type="entry name" value="HOMO-OLIGOMERIC FLAVIN CONTAINING CYS DECARBOXYLASE FAMILY"/>
    <property type="match status" value="1"/>
</dbReference>
<evidence type="ECO:0000259" key="2">
    <source>
        <dbReference type="Pfam" id="PF13649"/>
    </source>
</evidence>
<dbReference type="Proteomes" id="UP000199400">
    <property type="component" value="Unassembled WGS sequence"/>
</dbReference>
<feature type="domain" description="Flavoprotein" evidence="1">
    <location>
        <begin position="112"/>
        <end position="254"/>
    </location>
</feature>
<feature type="domain" description="Methyltransferase" evidence="2">
    <location>
        <begin position="345"/>
        <end position="436"/>
    </location>
</feature>
<evidence type="ECO:0000259" key="1">
    <source>
        <dbReference type="Pfam" id="PF02441"/>
    </source>
</evidence>
<dbReference type="GO" id="GO:0004633">
    <property type="term" value="F:phosphopantothenoylcysteine decarboxylase activity"/>
    <property type="evidence" value="ECO:0007669"/>
    <property type="project" value="TreeGrafter"/>
</dbReference>
<dbReference type="SUPFAM" id="SSF53335">
    <property type="entry name" value="S-adenosyl-L-methionine-dependent methyltransferases"/>
    <property type="match status" value="1"/>
</dbReference>
<dbReference type="Pfam" id="PF13649">
    <property type="entry name" value="Methyltransf_25"/>
    <property type="match status" value="1"/>
</dbReference>
<reference evidence="4" key="1">
    <citation type="submission" date="2016-10" db="EMBL/GenBank/DDBJ databases">
        <authorList>
            <person name="Varghese N."/>
            <person name="Submissions S."/>
        </authorList>
    </citation>
    <scope>NUCLEOTIDE SEQUENCE [LARGE SCALE GENOMIC DNA]</scope>
    <source>
        <strain evidence="4">ATCC 25963</strain>
    </source>
</reference>
<name>A0A1I2EQX6_9BACT</name>
<dbReference type="AlphaFoldDB" id="A0A1I2EQX6"/>
<evidence type="ECO:0000313" key="4">
    <source>
        <dbReference type="Proteomes" id="UP000199400"/>
    </source>
</evidence>
<organism evidence="3 4">
    <name type="scientific">Nannocystis exedens</name>
    <dbReference type="NCBI Taxonomy" id="54"/>
    <lineage>
        <taxon>Bacteria</taxon>
        <taxon>Pseudomonadati</taxon>
        <taxon>Myxococcota</taxon>
        <taxon>Polyangia</taxon>
        <taxon>Nannocystales</taxon>
        <taxon>Nannocystaceae</taxon>
        <taxon>Nannocystis</taxon>
    </lineage>
</organism>
<dbReference type="InterPro" id="IPR029063">
    <property type="entry name" value="SAM-dependent_MTases_sf"/>
</dbReference>
<dbReference type="GO" id="GO:0071513">
    <property type="term" value="C:phosphopantothenoylcysteine decarboxylase complex"/>
    <property type="evidence" value="ECO:0007669"/>
    <property type="project" value="TreeGrafter"/>
</dbReference>
<dbReference type="Gene3D" id="3.40.50.1950">
    <property type="entry name" value="Flavin prenyltransferase-like"/>
    <property type="match status" value="1"/>
</dbReference>
<dbReference type="InterPro" id="IPR041698">
    <property type="entry name" value="Methyltransf_25"/>
</dbReference>
<dbReference type="PANTHER" id="PTHR14359:SF6">
    <property type="entry name" value="PHOSPHOPANTOTHENOYLCYSTEINE DECARBOXYLASE"/>
    <property type="match status" value="1"/>
</dbReference>
<dbReference type="InterPro" id="IPR036551">
    <property type="entry name" value="Flavin_trans-like"/>
</dbReference>
<dbReference type="GO" id="GO:0015937">
    <property type="term" value="P:coenzyme A biosynthetic process"/>
    <property type="evidence" value="ECO:0007669"/>
    <property type="project" value="TreeGrafter"/>
</dbReference>
<dbReference type="EMBL" id="FOMX01000023">
    <property type="protein sequence ID" value="SFE95103.1"/>
    <property type="molecule type" value="Genomic_DNA"/>
</dbReference>
<keyword evidence="4" id="KW-1185">Reference proteome</keyword>
<dbReference type="CDD" id="cd02440">
    <property type="entry name" value="AdoMet_MTases"/>
    <property type="match status" value="1"/>
</dbReference>
<dbReference type="InterPro" id="IPR003382">
    <property type="entry name" value="Flavoprotein"/>
</dbReference>
<accession>A0A1I2EQX6</accession>
<gene>
    <name evidence="3" type="ORF">SAMN02745121_06217</name>
</gene>
<proteinExistence type="predicted"/>
<protein>
    <submittedName>
        <fullName evidence="3">Methyltransferase domain-containing protein</fullName>
    </submittedName>
</protein>
<dbReference type="Pfam" id="PF02441">
    <property type="entry name" value="Flavoprotein"/>
    <property type="match status" value="1"/>
</dbReference>
<keyword evidence="3" id="KW-0489">Methyltransferase</keyword>
<dbReference type="GO" id="GO:0032259">
    <property type="term" value="P:methylation"/>
    <property type="evidence" value="ECO:0007669"/>
    <property type="project" value="UniProtKB-KW"/>
</dbReference>
<dbReference type="RefSeq" id="WP_096331674.1">
    <property type="nucleotide sequence ID" value="NZ_FOMX01000023.1"/>
</dbReference>